<dbReference type="SUPFAM" id="SSF46689">
    <property type="entry name" value="Homeodomain-like"/>
    <property type="match status" value="2"/>
</dbReference>
<feature type="domain" description="HTH araC/xylS-type" evidence="3">
    <location>
        <begin position="229"/>
        <end position="327"/>
    </location>
</feature>
<dbReference type="EMBL" id="JAKGAQ010000004">
    <property type="protein sequence ID" value="MCF2872542.1"/>
    <property type="molecule type" value="Genomic_DNA"/>
</dbReference>
<dbReference type="InterPro" id="IPR018060">
    <property type="entry name" value="HTH_AraC"/>
</dbReference>
<keyword evidence="2" id="KW-0804">Transcription</keyword>
<dbReference type="Gene3D" id="3.40.50.880">
    <property type="match status" value="1"/>
</dbReference>
<dbReference type="PANTHER" id="PTHR43130">
    <property type="entry name" value="ARAC-FAMILY TRANSCRIPTIONAL REGULATOR"/>
    <property type="match status" value="1"/>
</dbReference>
<name>A0ABS9D0I1_9RHOB</name>
<organism evidence="4 5">
    <name type="scientific">Octadecabacter dasysiphoniae</name>
    <dbReference type="NCBI Taxonomy" id="2909341"/>
    <lineage>
        <taxon>Bacteria</taxon>
        <taxon>Pseudomonadati</taxon>
        <taxon>Pseudomonadota</taxon>
        <taxon>Alphaproteobacteria</taxon>
        <taxon>Rhodobacterales</taxon>
        <taxon>Roseobacteraceae</taxon>
        <taxon>Octadecabacter</taxon>
    </lineage>
</organism>
<evidence type="ECO:0000259" key="3">
    <source>
        <dbReference type="PROSITE" id="PS01124"/>
    </source>
</evidence>
<dbReference type="SUPFAM" id="SSF52317">
    <property type="entry name" value="Class I glutamine amidotransferase-like"/>
    <property type="match status" value="1"/>
</dbReference>
<proteinExistence type="predicted"/>
<reference evidence="4 5" key="1">
    <citation type="submission" date="2022-01" db="EMBL/GenBank/DDBJ databases">
        <title>Octadecabacter sp. nov., isolated from a marine alga.</title>
        <authorList>
            <person name="Jin M.S."/>
            <person name="Kim H.M."/>
            <person name="Han D.M."/>
            <person name="Jung J.J."/>
            <person name="Jeon C.O."/>
        </authorList>
    </citation>
    <scope>NUCLEOTIDE SEQUENCE [LARGE SCALE GENOMIC DNA]</scope>
    <source>
        <strain evidence="4 5">G9-8</strain>
    </source>
</reference>
<evidence type="ECO:0000256" key="2">
    <source>
        <dbReference type="ARBA" id="ARBA00023163"/>
    </source>
</evidence>
<dbReference type="SMART" id="SM00342">
    <property type="entry name" value="HTH_ARAC"/>
    <property type="match status" value="1"/>
</dbReference>
<gene>
    <name evidence="4" type="ORF">L0664_15810</name>
</gene>
<dbReference type="Gene3D" id="1.10.10.60">
    <property type="entry name" value="Homeodomain-like"/>
    <property type="match status" value="1"/>
</dbReference>
<protein>
    <submittedName>
        <fullName evidence="4">Helix-turn-helix domain-containing protein</fullName>
    </submittedName>
</protein>
<evidence type="ECO:0000313" key="4">
    <source>
        <dbReference type="EMBL" id="MCF2872542.1"/>
    </source>
</evidence>
<dbReference type="Pfam" id="PF01965">
    <property type="entry name" value="DJ-1_PfpI"/>
    <property type="match status" value="1"/>
</dbReference>
<sequence length="334" mass="36333">MTSFSAKSHFQPKQVVFVVYPDIVLLDLSGPLQVFSHAMDQAARDNGYSCAVTSHHGGMVDTNTVVPIATEPMSTYADRPIHTLVIVGGDGAYTMMKDAAFLEDFNALAGRAQRVCSVCSGALILAAAGILNGRRAVTHWEDCKALADGFPDVRVEMDPIYIKDDHVWTSAGITAGMDMALAIVAEDLGRTAALKMARSMVTPMARSGGQSQFSPVLVRQVTDAAGRFEDLHQWIADNLALPLHVDALAEQMNMTPRTFARAYSSQMGITPAKAVEAIRTDAARDYLETTDFGIKQIAALCGFNDEERMRRAFIRLLNVPPTDYRQGFKTPDAD</sequence>
<dbReference type="Pfam" id="PF12833">
    <property type="entry name" value="HTH_18"/>
    <property type="match status" value="1"/>
</dbReference>
<dbReference type="CDD" id="cd03137">
    <property type="entry name" value="GATase1_AraC_1"/>
    <property type="match status" value="1"/>
</dbReference>
<dbReference type="InterPro" id="IPR009057">
    <property type="entry name" value="Homeodomain-like_sf"/>
</dbReference>
<evidence type="ECO:0000256" key="1">
    <source>
        <dbReference type="ARBA" id="ARBA00023015"/>
    </source>
</evidence>
<dbReference type="PROSITE" id="PS01124">
    <property type="entry name" value="HTH_ARAC_FAMILY_2"/>
    <property type="match status" value="1"/>
</dbReference>
<keyword evidence="5" id="KW-1185">Reference proteome</keyword>
<keyword evidence="1" id="KW-0805">Transcription regulation</keyword>
<dbReference type="Proteomes" id="UP001200557">
    <property type="component" value="Unassembled WGS sequence"/>
</dbReference>
<dbReference type="InterPro" id="IPR029062">
    <property type="entry name" value="Class_I_gatase-like"/>
</dbReference>
<dbReference type="InterPro" id="IPR052158">
    <property type="entry name" value="INH-QAR"/>
</dbReference>
<dbReference type="InterPro" id="IPR002818">
    <property type="entry name" value="DJ-1/PfpI"/>
</dbReference>
<dbReference type="PANTHER" id="PTHR43130:SF3">
    <property type="entry name" value="HTH-TYPE TRANSCRIPTIONAL REGULATOR RV1931C"/>
    <property type="match status" value="1"/>
</dbReference>
<evidence type="ECO:0000313" key="5">
    <source>
        <dbReference type="Proteomes" id="UP001200557"/>
    </source>
</evidence>
<comment type="caution">
    <text evidence="4">The sequence shown here is derived from an EMBL/GenBank/DDBJ whole genome shotgun (WGS) entry which is preliminary data.</text>
</comment>
<accession>A0ABS9D0I1</accession>
<dbReference type="RefSeq" id="WP_235226865.1">
    <property type="nucleotide sequence ID" value="NZ_JAKGAQ010000004.1"/>
</dbReference>